<dbReference type="InterPro" id="IPR050624">
    <property type="entry name" value="HTH-type_Tx_Regulator"/>
</dbReference>
<evidence type="ECO:0000313" key="4">
    <source>
        <dbReference type="EMBL" id="MFC3050673.1"/>
    </source>
</evidence>
<protein>
    <submittedName>
        <fullName evidence="4">TetR/AcrR family transcriptional regulator</fullName>
    </submittedName>
</protein>
<dbReference type="PANTHER" id="PTHR43479:SF11">
    <property type="entry name" value="ACREF_ENVCD OPERON REPRESSOR-RELATED"/>
    <property type="match status" value="1"/>
</dbReference>
<dbReference type="InterPro" id="IPR001647">
    <property type="entry name" value="HTH_TetR"/>
</dbReference>
<dbReference type="PANTHER" id="PTHR43479">
    <property type="entry name" value="ACREF/ENVCD OPERON REPRESSOR-RELATED"/>
    <property type="match status" value="1"/>
</dbReference>
<dbReference type="Pfam" id="PF00440">
    <property type="entry name" value="TetR_N"/>
    <property type="match status" value="1"/>
</dbReference>
<proteinExistence type="predicted"/>
<comment type="caution">
    <text evidence="4">The sequence shown here is derived from an EMBL/GenBank/DDBJ whole genome shotgun (WGS) entry which is preliminary data.</text>
</comment>
<keyword evidence="5" id="KW-1185">Reference proteome</keyword>
<gene>
    <name evidence="4" type="ORF">ACFOKA_02020</name>
</gene>
<evidence type="ECO:0000313" key="5">
    <source>
        <dbReference type="Proteomes" id="UP001595444"/>
    </source>
</evidence>
<sequence>MTAKKKIPKLDEETWVHSALRLLAKSNIEGVSIDVLARNFGVTKGSFYHHFQNRGELLKKMLDMWMANTTFGIITRINTSSRDPKQRLLDLLELPSRTAPEKLGWETELAIRSWARRDALALQTIIDVDRVRFDYTKRLFLDLEFAEEEATVRANMALAYLLGESLLSTSIHSTDVRKASARNLWQKLVTI</sequence>
<name>A0ABV7D0I7_9PROT</name>
<dbReference type="InterPro" id="IPR009057">
    <property type="entry name" value="Homeodomain-like_sf"/>
</dbReference>
<organism evidence="4 5">
    <name type="scientific">Kordiimonas pumila</name>
    <dbReference type="NCBI Taxonomy" id="2161677"/>
    <lineage>
        <taxon>Bacteria</taxon>
        <taxon>Pseudomonadati</taxon>
        <taxon>Pseudomonadota</taxon>
        <taxon>Alphaproteobacteria</taxon>
        <taxon>Kordiimonadales</taxon>
        <taxon>Kordiimonadaceae</taxon>
        <taxon>Kordiimonas</taxon>
    </lineage>
</organism>
<dbReference type="RefSeq" id="WP_194212815.1">
    <property type="nucleotide sequence ID" value="NZ_CP061205.1"/>
</dbReference>
<dbReference type="PROSITE" id="PS50977">
    <property type="entry name" value="HTH_TETR_2"/>
    <property type="match status" value="1"/>
</dbReference>
<dbReference type="Gene3D" id="1.10.357.10">
    <property type="entry name" value="Tetracycline Repressor, domain 2"/>
    <property type="match status" value="1"/>
</dbReference>
<dbReference type="EMBL" id="JBHRSL010000002">
    <property type="protein sequence ID" value="MFC3050673.1"/>
    <property type="molecule type" value="Genomic_DNA"/>
</dbReference>
<evidence type="ECO:0000259" key="3">
    <source>
        <dbReference type="PROSITE" id="PS50977"/>
    </source>
</evidence>
<feature type="domain" description="HTH tetR-type" evidence="3">
    <location>
        <begin position="9"/>
        <end position="69"/>
    </location>
</feature>
<dbReference type="Proteomes" id="UP001595444">
    <property type="component" value="Unassembled WGS sequence"/>
</dbReference>
<dbReference type="SUPFAM" id="SSF46689">
    <property type="entry name" value="Homeodomain-like"/>
    <property type="match status" value="1"/>
</dbReference>
<evidence type="ECO:0000256" key="2">
    <source>
        <dbReference type="PROSITE-ProRule" id="PRU00335"/>
    </source>
</evidence>
<feature type="DNA-binding region" description="H-T-H motif" evidence="2">
    <location>
        <begin position="32"/>
        <end position="51"/>
    </location>
</feature>
<evidence type="ECO:0000256" key="1">
    <source>
        <dbReference type="ARBA" id="ARBA00023125"/>
    </source>
</evidence>
<keyword evidence="1 2" id="KW-0238">DNA-binding</keyword>
<reference evidence="5" key="1">
    <citation type="journal article" date="2019" name="Int. J. Syst. Evol. Microbiol.">
        <title>The Global Catalogue of Microorganisms (GCM) 10K type strain sequencing project: providing services to taxonomists for standard genome sequencing and annotation.</title>
        <authorList>
            <consortium name="The Broad Institute Genomics Platform"/>
            <consortium name="The Broad Institute Genome Sequencing Center for Infectious Disease"/>
            <person name="Wu L."/>
            <person name="Ma J."/>
        </authorList>
    </citation>
    <scope>NUCLEOTIDE SEQUENCE [LARGE SCALE GENOMIC DNA]</scope>
    <source>
        <strain evidence="5">KCTC 62164</strain>
    </source>
</reference>
<accession>A0ABV7D0I7</accession>